<comment type="caution">
    <text evidence="2">The sequence shown here is derived from an EMBL/GenBank/DDBJ whole genome shotgun (WGS) entry which is preliminary data.</text>
</comment>
<dbReference type="EMBL" id="BAABFR010000079">
    <property type="protein sequence ID" value="GAA4400396.1"/>
    <property type="molecule type" value="Genomic_DNA"/>
</dbReference>
<evidence type="ECO:0000313" key="3">
    <source>
        <dbReference type="Proteomes" id="UP001500635"/>
    </source>
</evidence>
<dbReference type="Pfam" id="PF02470">
    <property type="entry name" value="MlaD"/>
    <property type="match status" value="1"/>
</dbReference>
<evidence type="ECO:0000259" key="1">
    <source>
        <dbReference type="Pfam" id="PF02470"/>
    </source>
</evidence>
<keyword evidence="3" id="KW-1185">Reference proteome</keyword>
<proteinExistence type="predicted"/>
<dbReference type="PANTHER" id="PTHR33371:SF16">
    <property type="entry name" value="MCE-FAMILY PROTEIN MCE3F"/>
    <property type="match status" value="1"/>
</dbReference>
<sequence length="318" mass="34111">MKKSTIASLATFVVVMVLGVAYLTFSVVQYNPFRSYTTVNFRLDNASQIEDGTSVLLRGVKVGNVVSVTPADDQIALKVRFNDHYKIPADSQVKIEQLSAVGEPYLDFLPDSLDGPYLTNGATVSPAQVQNPLSIPAIFKLVAGFSSNINSKQLGGIADTVYEATSNTQGALPNLSTAGQLLSQTILSRMPGIRQMLINTQNYQSDMDWLPSALASFGPAATQFMDLDLSALKKLVGVMTQADLPDQLKNTINPYFGRLVPYTNKLLPNLGAIVGPLAPSIESIEDVLPQLDVSELLTQALNTFGSNGANLTVTIPAK</sequence>
<organism evidence="2 3">
    <name type="scientific">Tsukamurella soli</name>
    <dbReference type="NCBI Taxonomy" id="644556"/>
    <lineage>
        <taxon>Bacteria</taxon>
        <taxon>Bacillati</taxon>
        <taxon>Actinomycetota</taxon>
        <taxon>Actinomycetes</taxon>
        <taxon>Mycobacteriales</taxon>
        <taxon>Tsukamurellaceae</taxon>
        <taxon>Tsukamurella</taxon>
    </lineage>
</organism>
<name>A0ABP8K592_9ACTN</name>
<feature type="domain" description="Mce/MlaD" evidence="1">
    <location>
        <begin position="36"/>
        <end position="110"/>
    </location>
</feature>
<dbReference type="Proteomes" id="UP001500635">
    <property type="component" value="Unassembled WGS sequence"/>
</dbReference>
<reference evidence="3" key="1">
    <citation type="journal article" date="2019" name="Int. J. Syst. Evol. Microbiol.">
        <title>The Global Catalogue of Microorganisms (GCM) 10K type strain sequencing project: providing services to taxonomists for standard genome sequencing and annotation.</title>
        <authorList>
            <consortium name="The Broad Institute Genomics Platform"/>
            <consortium name="The Broad Institute Genome Sequencing Center for Infectious Disease"/>
            <person name="Wu L."/>
            <person name="Ma J."/>
        </authorList>
    </citation>
    <scope>NUCLEOTIDE SEQUENCE [LARGE SCALE GENOMIC DNA]</scope>
    <source>
        <strain evidence="3">JCM 17688</strain>
    </source>
</reference>
<dbReference type="PANTHER" id="PTHR33371">
    <property type="entry name" value="INTERMEMBRANE PHOSPHOLIPID TRANSPORT SYSTEM BINDING PROTEIN MLAD-RELATED"/>
    <property type="match status" value="1"/>
</dbReference>
<dbReference type="InterPro" id="IPR003399">
    <property type="entry name" value="Mce/MlaD"/>
</dbReference>
<dbReference type="InterPro" id="IPR052336">
    <property type="entry name" value="MlaD_Phospholipid_Transporter"/>
</dbReference>
<gene>
    <name evidence="2" type="ORF">GCM10023147_38970</name>
</gene>
<evidence type="ECO:0000313" key="2">
    <source>
        <dbReference type="EMBL" id="GAA4400396.1"/>
    </source>
</evidence>
<accession>A0ABP8K592</accession>
<dbReference type="RefSeq" id="WP_344999141.1">
    <property type="nucleotide sequence ID" value="NZ_BAABFR010000079.1"/>
</dbReference>
<protein>
    <submittedName>
        <fullName evidence="2">MlaD family protein</fullName>
    </submittedName>
</protein>